<gene>
    <name evidence="2" type="ORF">ACFP1K_12230</name>
</gene>
<dbReference type="RefSeq" id="WP_380750876.1">
    <property type="nucleotide sequence ID" value="NZ_JBHSRF010000013.1"/>
</dbReference>
<dbReference type="EMBL" id="JBHSRF010000013">
    <property type="protein sequence ID" value="MFC6081927.1"/>
    <property type="molecule type" value="Genomic_DNA"/>
</dbReference>
<dbReference type="InterPro" id="IPR009081">
    <property type="entry name" value="PP-bd_ACP"/>
</dbReference>
<reference evidence="3" key="1">
    <citation type="journal article" date="2019" name="Int. J. Syst. Evol. Microbiol.">
        <title>The Global Catalogue of Microorganisms (GCM) 10K type strain sequencing project: providing services to taxonomists for standard genome sequencing and annotation.</title>
        <authorList>
            <consortium name="The Broad Institute Genomics Platform"/>
            <consortium name="The Broad Institute Genome Sequencing Center for Infectious Disease"/>
            <person name="Wu L."/>
            <person name="Ma J."/>
        </authorList>
    </citation>
    <scope>NUCLEOTIDE SEQUENCE [LARGE SCALE GENOMIC DNA]</scope>
    <source>
        <strain evidence="3">JCM 30346</strain>
    </source>
</reference>
<evidence type="ECO:0000313" key="3">
    <source>
        <dbReference type="Proteomes" id="UP001596137"/>
    </source>
</evidence>
<feature type="domain" description="Carrier" evidence="1">
    <location>
        <begin position="11"/>
        <end position="92"/>
    </location>
</feature>
<evidence type="ECO:0000313" key="2">
    <source>
        <dbReference type="EMBL" id="MFC6081927.1"/>
    </source>
</evidence>
<dbReference type="SUPFAM" id="SSF47336">
    <property type="entry name" value="ACP-like"/>
    <property type="match status" value="1"/>
</dbReference>
<evidence type="ECO:0000259" key="1">
    <source>
        <dbReference type="PROSITE" id="PS50075"/>
    </source>
</evidence>
<organism evidence="2 3">
    <name type="scientific">Sphaerisporangium aureirubrum</name>
    <dbReference type="NCBI Taxonomy" id="1544736"/>
    <lineage>
        <taxon>Bacteria</taxon>
        <taxon>Bacillati</taxon>
        <taxon>Actinomycetota</taxon>
        <taxon>Actinomycetes</taxon>
        <taxon>Streptosporangiales</taxon>
        <taxon>Streptosporangiaceae</taxon>
        <taxon>Sphaerisporangium</taxon>
    </lineage>
</organism>
<dbReference type="Gene3D" id="1.10.1200.10">
    <property type="entry name" value="ACP-like"/>
    <property type="match status" value="1"/>
</dbReference>
<accession>A0ABW1NIN9</accession>
<name>A0ABW1NIN9_9ACTN</name>
<sequence>MTESTTRRTAVDAARLRRDLADMIASASGGEVRADDVLTTGHSLSALGLTSLARIRLIDALEDTYGVDVDLSGDLSSFESVDALATHVADLLAGKPC</sequence>
<dbReference type="Pfam" id="PF00550">
    <property type="entry name" value="PP-binding"/>
    <property type="match status" value="1"/>
</dbReference>
<comment type="caution">
    <text evidence="2">The sequence shown here is derived from an EMBL/GenBank/DDBJ whole genome shotgun (WGS) entry which is preliminary data.</text>
</comment>
<dbReference type="InterPro" id="IPR036736">
    <property type="entry name" value="ACP-like_sf"/>
</dbReference>
<keyword evidence="3" id="KW-1185">Reference proteome</keyword>
<dbReference type="PROSITE" id="PS50075">
    <property type="entry name" value="CARRIER"/>
    <property type="match status" value="1"/>
</dbReference>
<proteinExistence type="predicted"/>
<protein>
    <submittedName>
        <fullName evidence="2">Acyl carrier protein</fullName>
    </submittedName>
</protein>
<dbReference type="Proteomes" id="UP001596137">
    <property type="component" value="Unassembled WGS sequence"/>
</dbReference>